<sequence length="70" mass="8101">MLPLHPFSKSSILLWIKRHFFSPHSSPPNNHSLPPLLLPSLSFFPFHLSLHLSHRNQAFLKDCHHDKANS</sequence>
<organism evidence="1 2">
    <name type="scientific">Phaseolus coccineus</name>
    <name type="common">Scarlet runner bean</name>
    <name type="synonym">Phaseolus multiflorus</name>
    <dbReference type="NCBI Taxonomy" id="3886"/>
    <lineage>
        <taxon>Eukaryota</taxon>
        <taxon>Viridiplantae</taxon>
        <taxon>Streptophyta</taxon>
        <taxon>Embryophyta</taxon>
        <taxon>Tracheophyta</taxon>
        <taxon>Spermatophyta</taxon>
        <taxon>Magnoliopsida</taxon>
        <taxon>eudicotyledons</taxon>
        <taxon>Gunneridae</taxon>
        <taxon>Pentapetalae</taxon>
        <taxon>rosids</taxon>
        <taxon>fabids</taxon>
        <taxon>Fabales</taxon>
        <taxon>Fabaceae</taxon>
        <taxon>Papilionoideae</taxon>
        <taxon>50 kb inversion clade</taxon>
        <taxon>NPAAA clade</taxon>
        <taxon>indigoferoid/millettioid clade</taxon>
        <taxon>Phaseoleae</taxon>
        <taxon>Phaseolus</taxon>
    </lineage>
</organism>
<evidence type="ECO:0000313" key="2">
    <source>
        <dbReference type="Proteomes" id="UP001374584"/>
    </source>
</evidence>
<name>A0AAN9M8Y2_PHACN</name>
<dbReference type="Proteomes" id="UP001374584">
    <property type="component" value="Unassembled WGS sequence"/>
</dbReference>
<gene>
    <name evidence="1" type="ORF">VNO80_21973</name>
</gene>
<proteinExistence type="predicted"/>
<evidence type="ECO:0000313" key="1">
    <source>
        <dbReference type="EMBL" id="KAK7347443.1"/>
    </source>
</evidence>
<comment type="caution">
    <text evidence="1">The sequence shown here is derived from an EMBL/GenBank/DDBJ whole genome shotgun (WGS) entry which is preliminary data.</text>
</comment>
<accession>A0AAN9M8Y2</accession>
<reference evidence="1 2" key="1">
    <citation type="submission" date="2024-01" db="EMBL/GenBank/DDBJ databases">
        <title>The genomes of 5 underutilized Papilionoideae crops provide insights into root nodulation and disease resistanc.</title>
        <authorList>
            <person name="Jiang F."/>
        </authorList>
    </citation>
    <scope>NUCLEOTIDE SEQUENCE [LARGE SCALE GENOMIC DNA]</scope>
    <source>
        <strain evidence="1">JINMINGXINNONG_FW02</strain>
        <tissue evidence="1">Leaves</tissue>
    </source>
</reference>
<dbReference type="EMBL" id="JAYMYR010000008">
    <property type="protein sequence ID" value="KAK7347443.1"/>
    <property type="molecule type" value="Genomic_DNA"/>
</dbReference>
<protein>
    <submittedName>
        <fullName evidence="1">Uncharacterized protein</fullName>
    </submittedName>
</protein>
<keyword evidence="2" id="KW-1185">Reference proteome</keyword>
<dbReference type="AlphaFoldDB" id="A0AAN9M8Y2"/>